<dbReference type="Pfam" id="PF04289">
    <property type="entry name" value="DUF447_N"/>
    <property type="match status" value="1"/>
</dbReference>
<name>F5R8H9_METUF</name>
<dbReference type="InterPro" id="IPR007386">
    <property type="entry name" value="DUF447_N"/>
</dbReference>
<reference evidence="3 4" key="1">
    <citation type="journal article" date="2011" name="J. Bacteriol.">
        <title>Genome sequence of Methyloversatilis universalis FAM5T, a methylotrophic representative of the order Rhodocyclales.</title>
        <authorList>
            <person name="Kittichotirat W."/>
            <person name="Good N.M."/>
            <person name="Hall R."/>
            <person name="Bringel F."/>
            <person name="Lajus A."/>
            <person name="Medigue C."/>
            <person name="Smalley N.E."/>
            <person name="Beck D."/>
            <person name="Bumgarner R."/>
            <person name="Vuilleumier S."/>
            <person name="Kalyuzhnaya M.G."/>
        </authorList>
    </citation>
    <scope>NUCLEOTIDE SEQUENCE [LARGE SCALE GENOMIC DNA]</scope>
    <source>
        <strain evidence="4">ATCC BAA-1314 / JCM 13912 / FAM5</strain>
    </source>
</reference>
<keyword evidence="4" id="KW-1185">Reference proteome</keyword>
<proteinExistence type="predicted"/>
<gene>
    <name evidence="3" type="ORF">METUNv1_00455</name>
</gene>
<evidence type="ECO:0000259" key="1">
    <source>
        <dbReference type="Pfam" id="PF04289"/>
    </source>
</evidence>
<dbReference type="STRING" id="1000565.METUNv1_00455"/>
<dbReference type="RefSeq" id="WP_008058413.1">
    <property type="nucleotide sequence ID" value="NZ_AFHG01000029.1"/>
</dbReference>
<dbReference type="SUPFAM" id="SSF50475">
    <property type="entry name" value="FMN-binding split barrel"/>
    <property type="match status" value="1"/>
</dbReference>
<dbReference type="InterPro" id="IPR012349">
    <property type="entry name" value="Split_barrel_FMN-bd"/>
</dbReference>
<dbReference type="EMBL" id="AFHG01000029">
    <property type="protein sequence ID" value="EGK73282.1"/>
    <property type="molecule type" value="Genomic_DNA"/>
</dbReference>
<evidence type="ECO:0008006" key="5">
    <source>
        <dbReference type="Google" id="ProtNLM"/>
    </source>
</evidence>
<dbReference type="OrthoDB" id="2112021at2"/>
<feature type="domain" description="DUF447" evidence="2">
    <location>
        <begin position="124"/>
        <end position="176"/>
    </location>
</feature>
<dbReference type="InterPro" id="IPR049288">
    <property type="entry name" value="DUF447_C"/>
</dbReference>
<dbReference type="Pfam" id="PF20766">
    <property type="entry name" value="DUF447_C"/>
    <property type="match status" value="1"/>
</dbReference>
<evidence type="ECO:0000259" key="2">
    <source>
        <dbReference type="Pfam" id="PF20766"/>
    </source>
</evidence>
<accession>F5R8H9</accession>
<organism evidence="3 4">
    <name type="scientific">Methyloversatilis universalis (strain ATCC BAA-1314 / DSM 25237 / JCM 13912 / CCUG 52030 / FAM5)</name>
    <dbReference type="NCBI Taxonomy" id="1000565"/>
    <lineage>
        <taxon>Bacteria</taxon>
        <taxon>Pseudomonadati</taxon>
        <taxon>Pseudomonadota</taxon>
        <taxon>Betaproteobacteria</taxon>
        <taxon>Nitrosomonadales</taxon>
        <taxon>Sterolibacteriaceae</taxon>
        <taxon>Methyloversatilis</taxon>
    </lineage>
</organism>
<feature type="domain" description="DUF447" evidence="1">
    <location>
        <begin position="4"/>
        <end position="117"/>
    </location>
</feature>
<comment type="caution">
    <text evidence="3">The sequence shown here is derived from an EMBL/GenBank/DDBJ whole genome shotgun (WGS) entry which is preliminary data.</text>
</comment>
<dbReference type="Gene3D" id="1.20.58.290">
    <property type="entry name" value="Hypothetical membrane protein ta0354_69_121"/>
    <property type="match status" value="1"/>
</dbReference>
<dbReference type="eggNOG" id="COG2457">
    <property type="taxonomic scope" value="Bacteria"/>
</dbReference>
<dbReference type="AlphaFoldDB" id="F5R8H9"/>
<evidence type="ECO:0000313" key="3">
    <source>
        <dbReference type="EMBL" id="EGK73282.1"/>
    </source>
</evidence>
<sequence>MIWETILTTVDVQGRTHITPLGVREERGLTVLAPFRPSGTLDNVLATRIAVVNFTDDVRVFAGALTGRRDWPVQPAEKIGCARLVNTLAHRELELVEVEEDDVRPRLYCRTVHEQSHGVFPGFNRARSAVIEAAILVSRLHMLPVEKIDAELAYLQIAIDKTAGPAELEAWGWLVERIAAHRAGVQA</sequence>
<evidence type="ECO:0000313" key="4">
    <source>
        <dbReference type="Proteomes" id="UP000005019"/>
    </source>
</evidence>
<protein>
    <recommendedName>
        <fullName evidence="5">Tetrahydromethanopterin synthesis protein</fullName>
    </recommendedName>
</protein>
<dbReference type="Proteomes" id="UP000005019">
    <property type="component" value="Unassembled WGS sequence"/>
</dbReference>
<dbReference type="Gene3D" id="2.30.110.10">
    <property type="entry name" value="Electron Transport, Fmn-binding Protein, Chain A"/>
    <property type="match status" value="1"/>
</dbReference>